<keyword evidence="1" id="KW-0482">Metalloprotease</keyword>
<keyword evidence="1" id="KW-0378">Hydrolase</keyword>
<dbReference type="RefSeq" id="WP_025228344.1">
    <property type="nucleotide sequence ID" value="NZ_CP007139.1"/>
</dbReference>
<dbReference type="SUPFAM" id="SSF55486">
    <property type="entry name" value="Metalloproteases ('zincins'), catalytic domain"/>
    <property type="match status" value="1"/>
</dbReference>
<protein>
    <recommendedName>
        <fullName evidence="1">Metal-dependent carboxypeptidase</fullName>
        <ecNumber evidence="1">3.4.17.19</ecNumber>
    </recommendedName>
</protein>
<keyword evidence="5" id="KW-1185">Reference proteome</keyword>
<comment type="similarity">
    <text evidence="1">Belongs to the peptidase M32 family.</text>
</comment>
<feature type="binding site" evidence="2">
    <location>
        <position position="260"/>
    </location>
    <ligand>
        <name>Zn(2+)</name>
        <dbReference type="ChEBI" id="CHEBI:29105"/>
        <note>catalytic</note>
    </ligand>
</feature>
<dbReference type="HOGENOM" id="CLU_032916_1_1_0"/>
<evidence type="ECO:0000313" key="4">
    <source>
        <dbReference type="EMBL" id="AIE87775.1"/>
    </source>
</evidence>
<dbReference type="AlphaFoldDB" id="A0A068NY21"/>
<dbReference type="CDD" id="cd06460">
    <property type="entry name" value="M32_Taq"/>
    <property type="match status" value="1"/>
</dbReference>
<dbReference type="PANTHER" id="PTHR34217">
    <property type="entry name" value="METAL-DEPENDENT CARBOXYPEPTIDASE"/>
    <property type="match status" value="1"/>
</dbReference>
<dbReference type="Gene3D" id="1.10.1370.30">
    <property type="match status" value="1"/>
</dbReference>
<comment type="function">
    <text evidence="1">Broad specificity carboxypetidase that releases amino acids sequentially from the C-terminus, including neutral, aromatic, polar and basic residues.</text>
</comment>
<keyword evidence="1 4" id="KW-0121">Carboxypeptidase</keyword>
<accession>A0A068NY21</accession>
<dbReference type="Proteomes" id="UP000027982">
    <property type="component" value="Chromosome"/>
</dbReference>
<proteinExistence type="inferred from homology"/>
<comment type="catalytic activity">
    <reaction evidence="1">
        <text>Release of a C-terminal amino acid with broad specificity, except for -Pro.</text>
        <dbReference type="EC" id="3.4.17.19"/>
    </reaction>
</comment>
<evidence type="ECO:0000313" key="5">
    <source>
        <dbReference type="Proteomes" id="UP000027982"/>
    </source>
</evidence>
<dbReference type="GO" id="GO:0046872">
    <property type="term" value="F:metal ion binding"/>
    <property type="evidence" value="ECO:0007669"/>
    <property type="project" value="UniProtKB-KW"/>
</dbReference>
<feature type="binding site" evidence="2">
    <location>
        <position position="290"/>
    </location>
    <ligand>
        <name>Zn(2+)</name>
        <dbReference type="ChEBI" id="CHEBI:29105"/>
        <note>catalytic</note>
    </ligand>
</feature>
<feature type="active site" description="Proton donor/acceptor" evidence="3">
    <location>
        <position position="261"/>
    </location>
</feature>
<dbReference type="GO" id="GO:0004181">
    <property type="term" value="F:metallocarboxypeptidase activity"/>
    <property type="evidence" value="ECO:0007669"/>
    <property type="project" value="UniProtKB-UniRule"/>
</dbReference>
<dbReference type="EMBL" id="CP007139">
    <property type="protein sequence ID" value="AIE87775.1"/>
    <property type="molecule type" value="Genomic_DNA"/>
</dbReference>
<dbReference type="KEGG" id="fgi:OP10G_4407"/>
<feature type="binding site" evidence="2">
    <location>
        <position position="264"/>
    </location>
    <ligand>
        <name>Zn(2+)</name>
        <dbReference type="ChEBI" id="CHEBI:29105"/>
        <note>catalytic</note>
    </ligand>
</feature>
<keyword evidence="1 2" id="KW-0479">Metal-binding</keyword>
<dbReference type="PRINTS" id="PR00998">
    <property type="entry name" value="CRBOXYPTASET"/>
</dbReference>
<evidence type="ECO:0000256" key="3">
    <source>
        <dbReference type="PIRSR" id="PIRSR006615-2"/>
    </source>
</evidence>
<evidence type="ECO:0000256" key="1">
    <source>
        <dbReference type="PIRNR" id="PIRNR006615"/>
    </source>
</evidence>
<reference evidence="4 5" key="1">
    <citation type="journal article" date="2014" name="PLoS ONE">
        <title>The first complete genome sequence of the class fimbriimonadia in the phylum armatimonadetes.</title>
        <authorList>
            <person name="Hu Z.Y."/>
            <person name="Wang Y.Z."/>
            <person name="Im W.T."/>
            <person name="Wang S.Y."/>
            <person name="Zhao G.P."/>
            <person name="Zheng H.J."/>
            <person name="Quan Z.X."/>
        </authorList>
    </citation>
    <scope>NUCLEOTIDE SEQUENCE [LARGE SCALE GENOMIC DNA]</scope>
    <source>
        <strain evidence="4">Gsoil 348</strain>
    </source>
</reference>
<comment type="cofactor">
    <cofactor evidence="2">
        <name>Zn(2+)</name>
        <dbReference type="ChEBI" id="CHEBI:29105"/>
    </cofactor>
    <text evidence="2">Binds 1 zinc ion per subunit.</text>
</comment>
<name>A0A068NY21_FIMGI</name>
<dbReference type="GO" id="GO:0006508">
    <property type="term" value="P:proteolysis"/>
    <property type="evidence" value="ECO:0007669"/>
    <property type="project" value="UniProtKB-UniRule"/>
</dbReference>
<dbReference type="PROSITE" id="PS52034">
    <property type="entry name" value="PEPTIDASE_M32"/>
    <property type="match status" value="1"/>
</dbReference>
<evidence type="ECO:0000256" key="2">
    <source>
        <dbReference type="PIRSR" id="PIRSR006615-1"/>
    </source>
</evidence>
<organism evidence="4 5">
    <name type="scientific">Fimbriimonas ginsengisoli Gsoil 348</name>
    <dbReference type="NCBI Taxonomy" id="661478"/>
    <lineage>
        <taxon>Bacteria</taxon>
        <taxon>Bacillati</taxon>
        <taxon>Armatimonadota</taxon>
        <taxon>Fimbriimonadia</taxon>
        <taxon>Fimbriimonadales</taxon>
        <taxon>Fimbriimonadaceae</taxon>
        <taxon>Fimbriimonas</taxon>
    </lineage>
</organism>
<dbReference type="PANTHER" id="PTHR34217:SF1">
    <property type="entry name" value="CARBOXYPEPTIDASE 1"/>
    <property type="match status" value="1"/>
</dbReference>
<dbReference type="PIRSF" id="PIRSF006615">
    <property type="entry name" value="Zn_crbxpep_Taq"/>
    <property type="match status" value="1"/>
</dbReference>
<gene>
    <name evidence="4" type="ORF">OP10G_4407</name>
</gene>
<dbReference type="eggNOG" id="COG2317">
    <property type="taxonomic scope" value="Bacteria"/>
</dbReference>
<sequence length="495" mass="55812">MTAYDQLLAKYAEVATIRAAQNLMGWDQQVLMPPGGAAARAAHAQILSRMRHELLTSDEMLRLIADAGRETDPDTNAGRSIAALQRDLDVETKLPVDLVERKAKVSSEAYEVWKTAKAANDFPSMAPYYKELFGIARETAERLGYDGHPYDALLGLYEFGAKEADARSMFDAIKGPIVNLVREIKKIGRPVDDSILAKDWDREKLRGFAERTAAACGFDFDRGRLNLSPNAFCSNLGRSDVRMTTRPSDHLKGIVSSSLHEMGHGLYEQGSPAEWDGTPLAGGISLAVHESQSRLWENVIGRSRGFWTRFLPDLQAVFPELSTLDVERMYRAINKVEPSFIRVGADELTYNLHILVRFELEVDLITGALEMDELPEAWNAKYREYVGIEPPTHTLGCLQDVHWSRGYVGYFPTYAMGNLIGLQIWRRLRDDIPNTEELMAGGDFAPILGWLQEKIYRQGRRYTPRDLITRVTGRPMEAGDWLEYAQAKYRAIYSL</sequence>
<keyword evidence="2" id="KW-0862">Zinc</keyword>
<dbReference type="InterPro" id="IPR001333">
    <property type="entry name" value="Peptidase_M32_Taq"/>
</dbReference>
<dbReference type="EC" id="3.4.17.19" evidence="1"/>
<dbReference type="OrthoDB" id="9772308at2"/>
<keyword evidence="1" id="KW-0645">Protease</keyword>
<dbReference type="Pfam" id="PF02074">
    <property type="entry name" value="Peptidase_M32"/>
    <property type="match status" value="1"/>
</dbReference>